<dbReference type="CDD" id="cd00090">
    <property type="entry name" value="HTH_ARSR"/>
    <property type="match status" value="2"/>
</dbReference>
<dbReference type="InterPro" id="IPR000835">
    <property type="entry name" value="HTH_MarR-typ"/>
</dbReference>
<dbReference type="SUPFAM" id="SSF46785">
    <property type="entry name" value="Winged helix' DNA-binding domain"/>
    <property type="match status" value="2"/>
</dbReference>
<dbReference type="PANTHER" id="PTHR36216:SF1">
    <property type="entry name" value="HTH ARSR-TYPE DOMAIN-CONTAINING PROTEIN"/>
    <property type="match status" value="1"/>
</dbReference>
<feature type="region of interest" description="Disordered" evidence="1">
    <location>
        <begin position="394"/>
        <end position="418"/>
    </location>
</feature>
<dbReference type="GO" id="GO:0006355">
    <property type="term" value="P:regulation of DNA-templated transcription"/>
    <property type="evidence" value="ECO:0007669"/>
    <property type="project" value="UniProtKB-ARBA"/>
</dbReference>
<evidence type="ECO:0000313" key="4">
    <source>
        <dbReference type="Proteomes" id="UP001597076"/>
    </source>
</evidence>
<evidence type="ECO:0000259" key="2">
    <source>
        <dbReference type="PROSITE" id="PS50987"/>
    </source>
</evidence>
<dbReference type="EMBL" id="JBHUDI010000001">
    <property type="protein sequence ID" value="MFD1562123.1"/>
    <property type="molecule type" value="Genomic_DNA"/>
</dbReference>
<dbReference type="InterPro" id="IPR011991">
    <property type="entry name" value="ArsR-like_HTH"/>
</dbReference>
<proteinExistence type="predicted"/>
<reference evidence="3 4" key="1">
    <citation type="journal article" date="2019" name="Int. J. Syst. Evol. Microbiol.">
        <title>The Global Catalogue of Microorganisms (GCM) 10K type strain sequencing project: providing services to taxonomists for standard genome sequencing and annotation.</title>
        <authorList>
            <consortium name="The Broad Institute Genomics Platform"/>
            <consortium name="The Broad Institute Genome Sequencing Center for Infectious Disease"/>
            <person name="Wu L."/>
            <person name="Ma J."/>
        </authorList>
    </citation>
    <scope>NUCLEOTIDE SEQUENCE [LARGE SCALE GENOMIC DNA]</scope>
    <source>
        <strain evidence="3 4">CGMCC 1.12230</strain>
    </source>
</reference>
<dbReference type="AlphaFoldDB" id="A0ABD6BDA0"/>
<evidence type="ECO:0000256" key="1">
    <source>
        <dbReference type="SAM" id="MobiDB-lite"/>
    </source>
</evidence>
<name>A0ABD6BDA0_9EURY</name>
<dbReference type="InterPro" id="IPR001845">
    <property type="entry name" value="HTH_ArsR_DNA-bd_dom"/>
</dbReference>
<dbReference type="PROSITE" id="PS50987">
    <property type="entry name" value="HTH_ARSR_2"/>
    <property type="match status" value="1"/>
</dbReference>
<dbReference type="InterPro" id="IPR056504">
    <property type="entry name" value="HTH_HVO_0163_N"/>
</dbReference>
<gene>
    <name evidence="3" type="ORF">ACFR99_00850</name>
</gene>
<dbReference type="Proteomes" id="UP001597076">
    <property type="component" value="Unassembled WGS sequence"/>
</dbReference>
<dbReference type="SMART" id="SM00418">
    <property type="entry name" value="HTH_ARSR"/>
    <property type="match status" value="2"/>
</dbReference>
<dbReference type="InterPro" id="IPR036388">
    <property type="entry name" value="WH-like_DNA-bd_sf"/>
</dbReference>
<comment type="caution">
    <text evidence="3">The sequence shown here is derived from an EMBL/GenBank/DDBJ whole genome shotgun (WGS) entry which is preliminary data.</text>
</comment>
<dbReference type="RefSeq" id="WP_390283369.1">
    <property type="nucleotide sequence ID" value="NZ_JBHUDI010000001.1"/>
</dbReference>
<feature type="compositionally biased region" description="Low complexity" evidence="1">
    <location>
        <begin position="60"/>
        <end position="122"/>
    </location>
</feature>
<sequence length="418" mass="43276">MIGASSIASRVVAVILVAGFLSGAMTGVAAGESTTGVGTVGSTTALEPALNETTDELESTTEPTTESLESTTTETTETVENTTEPVDDTVSSTTETVDGTVNDTAETVDGTVTETTEAVDGVNGTVNASLEVGSDSTQEAGASSTDPDDPDNREQRTSETTGSGDGAGGPVDPPSTGEAAANAVLVGLLGAIASGTAASGAAGAGTSGAAGGAGTAAAGWLSHLREGAQLRRLGTDQLRRAGADLWKVLPIFRYSRYDDSDPLEHDRRRAIYETIRDQPGTYLSAISDRTDIPLSTVRHHVRVLEDEDLISTRTINGKRRYVLEEADAELQAALEDPAKRAVLETLANLERAPNGRLAEVLDRDPSTISHHLGALEEDGLVIRERDGRSIVNELSPRVEAALGGPDSETPSRSVPADD</sequence>
<feature type="compositionally biased region" description="Low complexity" evidence="1">
    <location>
        <begin position="34"/>
        <end position="45"/>
    </location>
</feature>
<dbReference type="Gene3D" id="1.20.120.20">
    <property type="entry name" value="Apolipoprotein"/>
    <property type="match status" value="1"/>
</dbReference>
<dbReference type="PANTHER" id="PTHR36216">
    <property type="entry name" value="TRANSCRIPTIONAL REGULATOR, TRMB"/>
    <property type="match status" value="1"/>
</dbReference>
<dbReference type="Pfam" id="PF24266">
    <property type="entry name" value="HTH_HVO_0163_N"/>
    <property type="match status" value="1"/>
</dbReference>
<dbReference type="InterPro" id="IPR036390">
    <property type="entry name" value="WH_DNA-bd_sf"/>
</dbReference>
<feature type="compositionally biased region" description="Polar residues" evidence="1">
    <location>
        <begin position="124"/>
        <end position="145"/>
    </location>
</feature>
<dbReference type="Pfam" id="PF01047">
    <property type="entry name" value="MarR"/>
    <property type="match status" value="1"/>
</dbReference>
<evidence type="ECO:0000313" key="3">
    <source>
        <dbReference type="EMBL" id="MFD1562123.1"/>
    </source>
</evidence>
<dbReference type="Gene3D" id="1.10.10.10">
    <property type="entry name" value="Winged helix-like DNA-binding domain superfamily/Winged helix DNA-binding domain"/>
    <property type="match status" value="2"/>
</dbReference>
<keyword evidence="4" id="KW-1185">Reference proteome</keyword>
<feature type="region of interest" description="Disordered" evidence="1">
    <location>
        <begin position="34"/>
        <end position="178"/>
    </location>
</feature>
<accession>A0ABD6BDA0</accession>
<feature type="domain" description="HTH arsR-type" evidence="2">
    <location>
        <begin position="319"/>
        <end position="413"/>
    </location>
</feature>
<organism evidence="3 4">
    <name type="scientific">Haloarchaeobius amylolyticus</name>
    <dbReference type="NCBI Taxonomy" id="1198296"/>
    <lineage>
        <taxon>Archaea</taxon>
        <taxon>Methanobacteriati</taxon>
        <taxon>Methanobacteriota</taxon>
        <taxon>Stenosarchaea group</taxon>
        <taxon>Halobacteria</taxon>
        <taxon>Halobacteriales</taxon>
        <taxon>Halorubellaceae</taxon>
        <taxon>Haloarchaeobius</taxon>
    </lineage>
</organism>
<protein>
    <submittedName>
        <fullName evidence="3">Helix-turn-helix domain-containing protein</fullName>
    </submittedName>
</protein>